<dbReference type="KEGG" id="mas:Mahau_0385"/>
<evidence type="ECO:0000313" key="3">
    <source>
        <dbReference type="EMBL" id="AEE95601.1"/>
    </source>
</evidence>
<dbReference type="Proteomes" id="UP000008457">
    <property type="component" value="Chromosome"/>
</dbReference>
<evidence type="ECO:0000313" key="4">
    <source>
        <dbReference type="Proteomes" id="UP000008457"/>
    </source>
</evidence>
<evidence type="ECO:0000256" key="2">
    <source>
        <dbReference type="SAM" id="SignalP"/>
    </source>
</evidence>
<feature type="transmembrane region" description="Helical" evidence="1">
    <location>
        <begin position="180"/>
        <end position="206"/>
    </location>
</feature>
<feature type="signal peptide" evidence="2">
    <location>
        <begin position="1"/>
        <end position="25"/>
    </location>
</feature>
<protein>
    <submittedName>
        <fullName evidence="3">Uncharacterized protein</fullName>
    </submittedName>
</protein>
<keyword evidence="1" id="KW-0472">Membrane</keyword>
<organism evidence="3 4">
    <name type="scientific">Mahella australiensis (strain DSM 15567 / CIP 107919 / 50-1 BON)</name>
    <dbReference type="NCBI Taxonomy" id="697281"/>
    <lineage>
        <taxon>Bacteria</taxon>
        <taxon>Bacillati</taxon>
        <taxon>Bacillota</taxon>
        <taxon>Clostridia</taxon>
        <taxon>Thermoanaerobacterales</taxon>
        <taxon>Thermoanaerobacterales Family IV. Incertae Sedis</taxon>
        <taxon>Mahella</taxon>
    </lineage>
</organism>
<gene>
    <name evidence="3" type="ordered locus">Mahau_0385</name>
</gene>
<keyword evidence="1" id="KW-0812">Transmembrane</keyword>
<accession>F3ZY76</accession>
<dbReference type="eggNOG" id="ENOG5030TC0">
    <property type="taxonomic scope" value="Bacteria"/>
</dbReference>
<keyword evidence="2" id="KW-0732">Signal</keyword>
<dbReference type="AlphaFoldDB" id="F3ZY76"/>
<feature type="transmembrane region" description="Helical" evidence="1">
    <location>
        <begin position="218"/>
        <end position="237"/>
    </location>
</feature>
<feature type="transmembrane region" description="Helical" evidence="1">
    <location>
        <begin position="156"/>
        <end position="174"/>
    </location>
</feature>
<sequence length="239" mass="26681">MKSKERVVLIILLSVSCFIPMVAYANSAEPPTLIVIMKNAPEDVSVSAISAGRITEGEKIERAWETYYVFYNEDIMDDKEITLRVCGNGTSYDQVIEQQYLTGYNNIVTLDFSKRTITEGKLLSRSIVLVTLRVSLTLVIEGIIFFLFGFRDKNSWIAFLIINLLTQGALNIVINSVAPIAGYMILSLLFIEFFVFIAEIIGVLAFIKEYGILRRVSFVVVANLASLVLGGYLITVLPI</sequence>
<feature type="chain" id="PRO_5003304163" evidence="2">
    <location>
        <begin position="26"/>
        <end position="239"/>
    </location>
</feature>
<name>F3ZY76_MAHA5</name>
<feature type="transmembrane region" description="Helical" evidence="1">
    <location>
        <begin position="127"/>
        <end position="149"/>
    </location>
</feature>
<dbReference type="EMBL" id="CP002360">
    <property type="protein sequence ID" value="AEE95601.1"/>
    <property type="molecule type" value="Genomic_DNA"/>
</dbReference>
<dbReference type="RefSeq" id="WP_013780034.1">
    <property type="nucleotide sequence ID" value="NC_015520.1"/>
</dbReference>
<evidence type="ECO:0000256" key="1">
    <source>
        <dbReference type="SAM" id="Phobius"/>
    </source>
</evidence>
<reference evidence="4" key="1">
    <citation type="submission" date="2010-11" db="EMBL/GenBank/DDBJ databases">
        <title>The complete genome of Mahella australiensis DSM 15567.</title>
        <authorList>
            <consortium name="US DOE Joint Genome Institute (JGI-PGF)"/>
            <person name="Lucas S."/>
            <person name="Copeland A."/>
            <person name="Lapidus A."/>
            <person name="Bruce D."/>
            <person name="Goodwin L."/>
            <person name="Pitluck S."/>
            <person name="Kyrpides N."/>
            <person name="Mavromatis K."/>
            <person name="Pagani I."/>
            <person name="Ivanova N."/>
            <person name="Teshima H."/>
            <person name="Brettin T."/>
            <person name="Detter J.C."/>
            <person name="Han C."/>
            <person name="Tapia R."/>
            <person name="Land M."/>
            <person name="Hauser L."/>
            <person name="Markowitz V."/>
            <person name="Cheng J.-F."/>
            <person name="Hugenholtz P."/>
            <person name="Woyke T."/>
            <person name="Wu D."/>
            <person name="Spring S."/>
            <person name="Pukall R."/>
            <person name="Steenblock K."/>
            <person name="Schneider S."/>
            <person name="Klenk H.-P."/>
            <person name="Eisen J.A."/>
        </authorList>
    </citation>
    <scope>NUCLEOTIDE SEQUENCE [LARGE SCALE GENOMIC DNA]</scope>
    <source>
        <strain evidence="4">DSM 15567 / CIP 107919 / 50-1 BON</strain>
    </source>
</reference>
<keyword evidence="1" id="KW-1133">Transmembrane helix</keyword>
<dbReference type="PROSITE" id="PS51257">
    <property type="entry name" value="PROKAR_LIPOPROTEIN"/>
    <property type="match status" value="1"/>
</dbReference>
<keyword evidence="4" id="KW-1185">Reference proteome</keyword>
<reference evidence="3 4" key="2">
    <citation type="journal article" date="2011" name="Stand. Genomic Sci.">
        <title>Complete genome sequence of Mahella australiensis type strain (50-1 BON).</title>
        <authorList>
            <person name="Sikorski J."/>
            <person name="Teshima H."/>
            <person name="Nolan M."/>
            <person name="Lucas S."/>
            <person name="Hammon N."/>
            <person name="Deshpande S."/>
            <person name="Cheng J.F."/>
            <person name="Pitluck S."/>
            <person name="Liolios K."/>
            <person name="Pagani I."/>
            <person name="Ivanova N."/>
            <person name="Huntemann M."/>
            <person name="Mavromatis K."/>
            <person name="Ovchinikova G."/>
            <person name="Pati A."/>
            <person name="Tapia R."/>
            <person name="Han C."/>
            <person name="Goodwin L."/>
            <person name="Chen A."/>
            <person name="Palaniappan K."/>
            <person name="Land M."/>
            <person name="Hauser L."/>
            <person name="Ngatchou-Djao O.D."/>
            <person name="Rohde M."/>
            <person name="Pukall R."/>
            <person name="Spring S."/>
            <person name="Abt B."/>
            <person name="Goker M."/>
            <person name="Detter J.C."/>
            <person name="Woyke T."/>
            <person name="Bristow J."/>
            <person name="Markowitz V."/>
            <person name="Hugenholtz P."/>
            <person name="Eisen J.A."/>
            <person name="Kyrpides N.C."/>
            <person name="Klenk H.P."/>
            <person name="Lapidus A."/>
        </authorList>
    </citation>
    <scope>NUCLEOTIDE SEQUENCE [LARGE SCALE GENOMIC DNA]</scope>
    <source>
        <strain evidence="4">DSM 15567 / CIP 107919 / 50-1 BON</strain>
    </source>
</reference>
<proteinExistence type="predicted"/>
<dbReference type="HOGENOM" id="CLU_079304_1_0_9"/>